<evidence type="ECO:0000313" key="2">
    <source>
        <dbReference type="Proteomes" id="UP000229340"/>
    </source>
</evidence>
<accession>A0A2D2LS37</accession>
<protein>
    <submittedName>
        <fullName evidence="1">Uncharacterized protein</fullName>
    </submittedName>
</protein>
<proteinExistence type="predicted"/>
<organism evidence="1 2">
    <name type="scientific">Faucicola osloensis</name>
    <name type="common">Moraxella osloensis</name>
    <dbReference type="NCBI Taxonomy" id="34062"/>
    <lineage>
        <taxon>Bacteria</taxon>
        <taxon>Pseudomonadati</taxon>
        <taxon>Pseudomonadota</taxon>
        <taxon>Gammaproteobacteria</taxon>
        <taxon>Moraxellales</taxon>
        <taxon>Moraxellaceae</taxon>
        <taxon>Faucicola</taxon>
    </lineage>
</organism>
<dbReference type="Proteomes" id="UP000229340">
    <property type="component" value="Chromosome"/>
</dbReference>
<gene>
    <name evidence="1" type="ORF">NP7_00165</name>
</gene>
<evidence type="ECO:0000313" key="1">
    <source>
        <dbReference type="EMBL" id="ATR77836.1"/>
    </source>
</evidence>
<dbReference type="RefSeq" id="WP_100269226.1">
    <property type="nucleotide sequence ID" value="NZ_CP024443.1"/>
</dbReference>
<name>A0A2D2LS37_FAUOS</name>
<reference evidence="2" key="1">
    <citation type="submission" date="2017-11" db="EMBL/GenBank/DDBJ databases">
        <title>Complete genome sequence of Moraxella osloensis NP7 isolated from human skin.</title>
        <authorList>
            <person name="Lee K."/>
            <person name="Lim J.Y."/>
            <person name="Hwang I."/>
        </authorList>
    </citation>
    <scope>NUCLEOTIDE SEQUENCE [LARGE SCALE GENOMIC DNA]</scope>
    <source>
        <strain evidence="2">NP7</strain>
    </source>
</reference>
<dbReference type="EMBL" id="CP024443">
    <property type="protein sequence ID" value="ATR77836.1"/>
    <property type="molecule type" value="Genomic_DNA"/>
</dbReference>
<sequence length="1064" mass="120468">MTTPSQMIGANLDVRATTPTIHLSPIIKALTELISSNQHAYIHHSPQNNRLVIDTKVIIEKFLSHNELKNFEVIADLGELPKKNTSATLGGNLFDEPLVLSREVDKLSHQINTLLANTPNEVFQQIALPDVNNYLNQLSLSMVGNDSLVPKPQSLLKIQPIAFTTYDNPKNTAVNNVARVFYAKETINAQDWLDTFKAGIESWMSQNDYEEEVIDDILNSIDYQKDNPDSQMANFINFLDDMALSRVRLQVVMDLMQALAKQSNSQLLKNYIDNIRQCYELFASQKASTVTIDVSKVYGSRTSIDLMSYLNNIYAYGNLPVWAVPSIQLFENINENIHGFATVRDVCYQFKVNGKAMQSGEDKTAFINKLDKLEDKLFGEINEGDNYTFDILELIFLALVIPSEDPSKNLPVKARIEHIQANISSAPQDFLKKLFQSLRDKSEIVDKLASALIDVIKDKSKQAVQELAKNNTKYILTISKEIVNTEAIESSEGEDNIVILEKSQYGRDSSLWLSYIKVLRGDDLPENPSLVSYEVQMQINEKSISKCTNLESYFYERVLSNQVLPIRLLPIVAKNKEAKDFNYRQIGDEEYIAVDNRINLPETQVGGIDVHYWFTMLNRKSEQQEHKDAQKIGRKPPNRRQGDQFHTTCLVALNILMYVTLSAIVKRVQAVTDKPLAVNILRIPCKQNPEDMETGSKIRHSPDDIIYACSRALEKALCRDTLTRAQGLVITSLTDDFKNFKKKGIVQALLASQPLLISRQGSLDKIAVIVYVTRPADVFPNMATDKQGYIFISKTFTADAQDSQKMLVNVDNMRTHLINKVEDFDQPPILNEIARLSSLGYKDIVLVSHHVHGRKIGRTANRHIIHLSKAFLEQANQKFEDVNLYPLIREEFSAVRLKKRYEESAFEAVGLDNHQALFKDYSLTNRRELTPLYTFATLHVIGNNEKDKRPQSGFSTYFFNYDSRVETNKQKAEITRANALGLSNTDTGVRDSIVSILRSLHVLECEKSISSKVLLPVLEPFSWVKPKDIVKNGEVLIMSSKRKGKTQLSLPAVLSHVSSVLHKD</sequence>
<dbReference type="AlphaFoldDB" id="A0A2D2LS37"/>